<evidence type="ECO:0000256" key="1">
    <source>
        <dbReference type="ARBA" id="ARBA00022729"/>
    </source>
</evidence>
<accession>A0ABV6AAZ9</accession>
<dbReference type="Pfam" id="PF13343">
    <property type="entry name" value="SBP_bac_6"/>
    <property type="match status" value="1"/>
</dbReference>
<feature type="signal peptide" evidence="2">
    <location>
        <begin position="1"/>
        <end position="23"/>
    </location>
</feature>
<proteinExistence type="predicted"/>
<dbReference type="RefSeq" id="WP_377254343.1">
    <property type="nucleotide sequence ID" value="NZ_JBHMAA010000001.1"/>
</dbReference>
<dbReference type="InterPro" id="IPR026045">
    <property type="entry name" value="Ferric-bd"/>
</dbReference>
<organism evidence="3 4">
    <name type="scientific">Rhizobium puerariae</name>
    <dbReference type="NCBI Taxonomy" id="1585791"/>
    <lineage>
        <taxon>Bacteria</taxon>
        <taxon>Pseudomonadati</taxon>
        <taxon>Pseudomonadota</taxon>
        <taxon>Alphaproteobacteria</taxon>
        <taxon>Hyphomicrobiales</taxon>
        <taxon>Rhizobiaceae</taxon>
        <taxon>Rhizobium/Agrobacterium group</taxon>
        <taxon>Rhizobium</taxon>
    </lineage>
</organism>
<protein>
    <submittedName>
        <fullName evidence="3">ABC transporter substrate-binding protein</fullName>
    </submittedName>
</protein>
<dbReference type="Gene3D" id="3.40.190.10">
    <property type="entry name" value="Periplasmic binding protein-like II"/>
    <property type="match status" value="2"/>
</dbReference>
<feature type="chain" id="PRO_5047380549" evidence="2">
    <location>
        <begin position="24"/>
        <end position="327"/>
    </location>
</feature>
<reference evidence="3 4" key="1">
    <citation type="submission" date="2024-09" db="EMBL/GenBank/DDBJ databases">
        <authorList>
            <person name="Sun Q."/>
            <person name="Mori K."/>
        </authorList>
    </citation>
    <scope>NUCLEOTIDE SEQUENCE [LARGE SCALE GENOMIC DNA]</scope>
    <source>
        <strain evidence="3 4">TBRC 4938</strain>
    </source>
</reference>
<evidence type="ECO:0000313" key="3">
    <source>
        <dbReference type="EMBL" id="MFB9947259.1"/>
    </source>
</evidence>
<dbReference type="PANTHER" id="PTHR30006">
    <property type="entry name" value="THIAMINE-BINDING PERIPLASMIC PROTEIN-RELATED"/>
    <property type="match status" value="1"/>
</dbReference>
<name>A0ABV6AAZ9_9HYPH</name>
<dbReference type="PANTHER" id="PTHR30006:SF2">
    <property type="entry name" value="ABC TRANSPORTER SUBSTRATE-BINDING PROTEIN"/>
    <property type="match status" value="1"/>
</dbReference>
<comment type="caution">
    <text evidence="3">The sequence shown here is derived from an EMBL/GenBank/DDBJ whole genome shotgun (WGS) entry which is preliminary data.</text>
</comment>
<dbReference type="Proteomes" id="UP001589692">
    <property type="component" value="Unassembled WGS sequence"/>
</dbReference>
<dbReference type="EMBL" id="JBHMAA010000001">
    <property type="protein sequence ID" value="MFB9947259.1"/>
    <property type="molecule type" value="Genomic_DNA"/>
</dbReference>
<dbReference type="CDD" id="cd13547">
    <property type="entry name" value="PBP2_Fbp_like_2"/>
    <property type="match status" value="1"/>
</dbReference>
<gene>
    <name evidence="3" type="ORF">ACFFP0_00285</name>
</gene>
<evidence type="ECO:0000313" key="4">
    <source>
        <dbReference type="Proteomes" id="UP001589692"/>
    </source>
</evidence>
<dbReference type="PIRSF" id="PIRSF002825">
    <property type="entry name" value="CfbpA"/>
    <property type="match status" value="1"/>
</dbReference>
<keyword evidence="1 2" id="KW-0732">Signal</keyword>
<dbReference type="SUPFAM" id="SSF53850">
    <property type="entry name" value="Periplasmic binding protein-like II"/>
    <property type="match status" value="1"/>
</dbReference>
<sequence length="327" mass="34338">MKNLLSAFTALVAFGMIAGAAEAADLVLYTSQPNEDAQATVDAFKAANPGLDVQWVRDGTPQIMAKLNAEIQAGNPVADVLLIADTVTLERMKQAGQLLAYKSPEAANLDAALYDADGYYYSTKLITTGIMYNTQAAMKPTSWADLAKPEAKGLVTMPSPLASGAALIHAQTLAGVQGLGWDYYKQLKANGAVASGGNGGVLKAVASGEKAYGVVVDYMPLREKAKGAPVEFVFPKEGVSAVTEPAAILASTKHADAAKKFIDYLLSENGQKVAAKLGYIPARKGIDLPPGYPARDQIKVLPVNASEALKNSEKDVKTFADIFGIKG</sequence>
<evidence type="ECO:0000256" key="2">
    <source>
        <dbReference type="SAM" id="SignalP"/>
    </source>
</evidence>
<keyword evidence="4" id="KW-1185">Reference proteome</keyword>